<keyword evidence="14" id="KW-0830">Ubiquinone</keyword>
<evidence type="ECO:0000256" key="14">
    <source>
        <dbReference type="ARBA" id="ARBA00023075"/>
    </source>
</evidence>
<reference evidence="23" key="1">
    <citation type="submission" date="2019-03" db="EMBL/GenBank/DDBJ databases">
        <authorList>
            <person name="Huchon D."/>
        </authorList>
    </citation>
    <scope>NUCLEOTIDE SEQUENCE</scope>
    <source>
        <tissue evidence="23">Dry skin</tissue>
    </source>
</reference>
<dbReference type="FunFam" id="1.20.810.10:FF:000002">
    <property type="entry name" value="Cytochrome b"/>
    <property type="match status" value="1"/>
</dbReference>
<dbReference type="InterPro" id="IPR048259">
    <property type="entry name" value="Cytochrome_b_N_euk/bac"/>
</dbReference>
<comment type="function">
    <text evidence="1 20">Component of the ubiquinol-cytochrome c reductase complex (complex III or cytochrome b-c1 complex) that is part of the mitochondrial respiratory chain. The b-c1 complex mediates electron transfer from ubiquinol to cytochrome c. Contributes to the generation of a proton gradient across the mitochondrial membrane that is then used for ATP synthesis.</text>
</comment>
<keyword evidence="7 20" id="KW-0679">Respiratory chain</keyword>
<dbReference type="InterPro" id="IPR016174">
    <property type="entry name" value="Di-haem_cyt_TM"/>
</dbReference>
<feature type="binding site" description="axial binding residue" evidence="19">
    <location>
        <position position="182"/>
    </location>
    <ligand>
        <name>heme b</name>
        <dbReference type="ChEBI" id="CHEBI:60344"/>
        <label>b562</label>
    </ligand>
    <ligandPart>
        <name>Fe</name>
        <dbReference type="ChEBI" id="CHEBI:18248"/>
    </ligandPart>
</feature>
<dbReference type="CDD" id="cd00284">
    <property type="entry name" value="Cytochrome_b_N"/>
    <property type="match status" value="1"/>
</dbReference>
<organism evidence="23">
    <name type="scientific">Crocidura leucodon</name>
    <name type="common">Bicoloured white-toothed shrew</name>
    <name type="synonym">Celebes shrew</name>
    <dbReference type="NCBI Taxonomy" id="109474"/>
    <lineage>
        <taxon>Eukaryota</taxon>
        <taxon>Metazoa</taxon>
        <taxon>Chordata</taxon>
        <taxon>Craniata</taxon>
        <taxon>Vertebrata</taxon>
        <taxon>Euteleostomi</taxon>
        <taxon>Mammalia</taxon>
        <taxon>Eutheria</taxon>
        <taxon>Laurasiatheria</taxon>
        <taxon>Eulipotyphla</taxon>
        <taxon>Soricidae</taxon>
        <taxon>Crocidurinae</taxon>
        <taxon>Crocidura</taxon>
    </lineage>
</organism>
<evidence type="ECO:0000256" key="7">
    <source>
        <dbReference type="ARBA" id="ARBA00022660"/>
    </source>
</evidence>
<dbReference type="Pfam" id="PF00033">
    <property type="entry name" value="Cytochrome_B"/>
    <property type="match status" value="1"/>
</dbReference>
<feature type="binding site" evidence="18">
    <location>
        <position position="201"/>
    </location>
    <ligand>
        <name>a ubiquinone</name>
        <dbReference type="ChEBI" id="CHEBI:16389"/>
    </ligand>
</feature>
<feature type="transmembrane region" description="Helical" evidence="20">
    <location>
        <begin position="81"/>
        <end position="103"/>
    </location>
</feature>
<comment type="cofactor">
    <cofactor evidence="20">
        <name>heme b</name>
        <dbReference type="ChEBI" id="CHEBI:60344"/>
    </cofactor>
    <text evidence="20">Binds 2 heme groups non-covalently.</text>
</comment>
<evidence type="ECO:0000256" key="6">
    <source>
        <dbReference type="ARBA" id="ARBA00022617"/>
    </source>
</evidence>
<dbReference type="GO" id="GO:0008121">
    <property type="term" value="F:quinol-cytochrome-c reductase activity"/>
    <property type="evidence" value="ECO:0007669"/>
    <property type="project" value="InterPro"/>
</dbReference>
<evidence type="ECO:0000256" key="2">
    <source>
        <dbReference type="ARBA" id="ARBA00004448"/>
    </source>
</evidence>
<feature type="domain" description="Cytochrome b/b6 N-terminal region profile" evidence="21">
    <location>
        <begin position="1"/>
        <end position="209"/>
    </location>
</feature>
<evidence type="ECO:0000256" key="10">
    <source>
        <dbReference type="ARBA" id="ARBA00022792"/>
    </source>
</evidence>
<dbReference type="GO" id="GO:0046872">
    <property type="term" value="F:metal ion binding"/>
    <property type="evidence" value="ECO:0007669"/>
    <property type="project" value="UniProtKB-UniRule"/>
</dbReference>
<evidence type="ECO:0000256" key="12">
    <source>
        <dbReference type="ARBA" id="ARBA00022989"/>
    </source>
</evidence>
<feature type="transmembrane region" description="Helical" evidence="20">
    <location>
        <begin position="115"/>
        <end position="133"/>
    </location>
</feature>
<dbReference type="AlphaFoldDB" id="A0A7U3JYC7"/>
<keyword evidence="6 19" id="KW-0349">Heme</keyword>
<evidence type="ECO:0000256" key="20">
    <source>
        <dbReference type="RuleBase" id="RU362117"/>
    </source>
</evidence>
<keyword evidence="15 20" id="KW-0496">Mitochondrion</keyword>
<proteinExistence type="evidence at transcript level"/>
<dbReference type="InterPro" id="IPR005798">
    <property type="entry name" value="Cyt_b/b6_C"/>
</dbReference>
<dbReference type="Gene3D" id="1.20.810.10">
    <property type="entry name" value="Cytochrome Bc1 Complex, Chain C"/>
    <property type="match status" value="1"/>
</dbReference>
<evidence type="ECO:0000256" key="15">
    <source>
        <dbReference type="ARBA" id="ARBA00023128"/>
    </source>
</evidence>
<evidence type="ECO:0000256" key="3">
    <source>
        <dbReference type="ARBA" id="ARBA00011088"/>
    </source>
</evidence>
<dbReference type="PIRSF" id="PIRSF038885">
    <property type="entry name" value="COB"/>
    <property type="match status" value="1"/>
</dbReference>
<feature type="binding site" description="axial binding residue" evidence="19">
    <location>
        <position position="196"/>
    </location>
    <ligand>
        <name>heme b</name>
        <dbReference type="ChEBI" id="CHEBI:60344"/>
        <label>b566</label>
    </ligand>
    <ligandPart>
        <name>Fe</name>
        <dbReference type="ChEBI" id="CHEBI:18248"/>
    </ligandPart>
</feature>
<evidence type="ECO:0000256" key="18">
    <source>
        <dbReference type="PIRSR" id="PIRSR038885-1"/>
    </source>
</evidence>
<comment type="similarity">
    <text evidence="17 20">Belongs to the cytochrome b family.</text>
</comment>
<comment type="subcellular location">
    <subcellularLocation>
        <location evidence="2">Mitochondrion inner membrane</location>
        <topology evidence="2">Multi-pass membrane protein</topology>
    </subcellularLocation>
</comment>
<feature type="transmembrane region" description="Helical" evidence="20">
    <location>
        <begin position="30"/>
        <end position="52"/>
    </location>
</feature>
<feature type="transmembrane region" description="Helical" evidence="20">
    <location>
        <begin position="319"/>
        <end position="339"/>
    </location>
</feature>
<keyword evidence="12 20" id="KW-1133">Transmembrane helix</keyword>
<evidence type="ECO:0000313" key="23">
    <source>
        <dbReference type="EMBL" id="VFU05347.1"/>
    </source>
</evidence>
<comment type="subunit">
    <text evidence="3">The cytochrome bc1 complex contains 11 subunits: 3 respiratory subunits (MT-CYB, CYC1 and UQCRFS1), 2 core proteins (UQCRC1 and UQCRC2) and 6 low-molecular weight proteins (UQCRH/QCR6, UQCRB/QCR7, UQCRQ/QCR8, UQCR10/QCR9, UQCR11/QCR10 and a cleavage product of UQCRFS1). This cytochrome bc1 complex then forms a dimer.</text>
</comment>
<feature type="transmembrane region" description="Helical" evidence="20">
    <location>
        <begin position="345"/>
        <end position="368"/>
    </location>
</feature>
<dbReference type="GO" id="GO:0045275">
    <property type="term" value="C:respiratory chain complex III"/>
    <property type="evidence" value="ECO:0007669"/>
    <property type="project" value="InterPro"/>
</dbReference>
<keyword evidence="5 20" id="KW-0813">Transport</keyword>
<gene>
    <name evidence="23" type="primary">cytb</name>
</gene>
<evidence type="ECO:0000259" key="22">
    <source>
        <dbReference type="PROSITE" id="PS51003"/>
    </source>
</evidence>
<dbReference type="GO" id="GO:0006122">
    <property type="term" value="P:mitochondrial electron transport, ubiquinol to cytochrome c"/>
    <property type="evidence" value="ECO:0007669"/>
    <property type="project" value="UniProtKB-ARBA"/>
</dbReference>
<comment type="cofactor">
    <cofactor evidence="19">
        <name>heme</name>
        <dbReference type="ChEBI" id="CHEBI:30413"/>
    </cofactor>
    <text evidence="19">Binds 2 heme groups non-covalently.</text>
</comment>
<evidence type="ECO:0000256" key="4">
    <source>
        <dbReference type="ARBA" id="ARBA00013531"/>
    </source>
</evidence>
<evidence type="ECO:0000256" key="5">
    <source>
        <dbReference type="ARBA" id="ARBA00022448"/>
    </source>
</evidence>
<feature type="transmembrane region" description="Helical" evidence="20">
    <location>
        <begin position="229"/>
        <end position="246"/>
    </location>
</feature>
<geneLocation type="mitochondrion" evidence="23"/>
<feature type="transmembrane region" description="Helical" evidence="20">
    <location>
        <begin position="178"/>
        <end position="200"/>
    </location>
</feature>
<keyword evidence="16 20" id="KW-0472">Membrane</keyword>
<dbReference type="GO" id="GO:0016491">
    <property type="term" value="F:oxidoreductase activity"/>
    <property type="evidence" value="ECO:0007669"/>
    <property type="project" value="UniProtKB-UniRule"/>
</dbReference>
<keyword evidence="8 20" id="KW-0812">Transmembrane</keyword>
<dbReference type="InterPro" id="IPR048260">
    <property type="entry name" value="Cytochrome_b_C_euk/bac"/>
</dbReference>
<feature type="binding site" description="axial binding residue" evidence="19">
    <location>
        <position position="97"/>
    </location>
    <ligand>
        <name>heme b</name>
        <dbReference type="ChEBI" id="CHEBI:60344"/>
        <label>b566</label>
    </ligand>
    <ligandPart>
        <name>Fe</name>
        <dbReference type="ChEBI" id="CHEBI:18248"/>
    </ligandPart>
</feature>
<dbReference type="PANTHER" id="PTHR19271">
    <property type="entry name" value="CYTOCHROME B"/>
    <property type="match status" value="1"/>
</dbReference>
<keyword evidence="10" id="KW-0999">Mitochondrion inner membrane</keyword>
<evidence type="ECO:0000256" key="16">
    <source>
        <dbReference type="ARBA" id="ARBA00023136"/>
    </source>
</evidence>
<evidence type="ECO:0000256" key="11">
    <source>
        <dbReference type="ARBA" id="ARBA00022982"/>
    </source>
</evidence>
<feature type="domain" description="Cytochrome b/b6 C-terminal region profile" evidence="22">
    <location>
        <begin position="210"/>
        <end position="379"/>
    </location>
</feature>
<evidence type="ECO:0000256" key="17">
    <source>
        <dbReference type="ARBA" id="ARBA00061233"/>
    </source>
</evidence>
<dbReference type="PANTHER" id="PTHR19271:SF16">
    <property type="entry name" value="CYTOCHROME B"/>
    <property type="match status" value="1"/>
</dbReference>
<dbReference type="EMBL" id="LR536311">
    <property type="protein sequence ID" value="VFU05347.1"/>
    <property type="molecule type" value="mRNA"/>
</dbReference>
<dbReference type="InterPro" id="IPR030689">
    <property type="entry name" value="Cytochrome_b"/>
</dbReference>
<sequence>MTNIRKTHPLMKIVSSSFIDLPAPSNISSWWNFGSLLGICLIAQILTGLFLAMHYTSDTTTAFSSVTHICRDVNYGWLIRYLHANGASMFFICLFLHVGRGFYYGSYMFLETWNIGVLLLFAVMATAFMGYVLPWGQMSFWGATVITNLLSAIPYVGTNLVEWIWGGFSVDKATLTRFFAFHFILPFIVTALAGVHLLFLHETGSNNPSGLNSDTDKIPFHPYYTIKDILGALIMITLLSSLVLFSPDMLGDPDNYIPANPLNTPPHIKPEWYFLFAYAILRSIPNKLGGVLALVLSILILTIIPLLHTAKQRSMMFRPMSQCMFWVLVADLFTLTWIGGQPVEYPFVMIGQLASVIYFLMILMIMPITSMIENQLLKW</sequence>
<feature type="transmembrane region" description="Helical" evidence="20">
    <location>
        <begin position="288"/>
        <end position="307"/>
    </location>
</feature>
<keyword evidence="11 20" id="KW-0249">Electron transport</keyword>
<dbReference type="InterPro" id="IPR036150">
    <property type="entry name" value="Cyt_b/b6_C_sf"/>
</dbReference>
<feature type="transmembrane region" description="Helical" evidence="20">
    <location>
        <begin position="140"/>
        <end position="158"/>
    </location>
</feature>
<name>A0A7U3JYC7_CROLU</name>
<dbReference type="InterPro" id="IPR005797">
    <property type="entry name" value="Cyt_b/b6_N"/>
</dbReference>
<evidence type="ECO:0000259" key="21">
    <source>
        <dbReference type="PROSITE" id="PS51002"/>
    </source>
</evidence>
<dbReference type="SUPFAM" id="SSF81648">
    <property type="entry name" value="a domain/subunit of cytochrome bc1 complex (Ubiquinol-cytochrome c reductase)"/>
    <property type="match status" value="1"/>
</dbReference>
<dbReference type="PROSITE" id="PS51002">
    <property type="entry name" value="CYTB_NTER"/>
    <property type="match status" value="1"/>
</dbReference>
<keyword evidence="13 19" id="KW-0408">Iron</keyword>
<evidence type="ECO:0000256" key="13">
    <source>
        <dbReference type="ARBA" id="ARBA00023004"/>
    </source>
</evidence>
<evidence type="ECO:0000256" key="1">
    <source>
        <dbReference type="ARBA" id="ARBA00002566"/>
    </source>
</evidence>
<evidence type="ECO:0000256" key="9">
    <source>
        <dbReference type="ARBA" id="ARBA00022723"/>
    </source>
</evidence>
<keyword evidence="9 19" id="KW-0479">Metal-binding</keyword>
<accession>A0A7U3JYC7</accession>
<feature type="binding site" description="axial binding residue" evidence="19">
    <location>
        <position position="83"/>
    </location>
    <ligand>
        <name>heme b</name>
        <dbReference type="ChEBI" id="CHEBI:60344"/>
        <label>b562</label>
    </ligand>
    <ligandPart>
        <name>Fe</name>
        <dbReference type="ChEBI" id="CHEBI:18248"/>
    </ligandPart>
</feature>
<dbReference type="GO" id="GO:0005743">
    <property type="term" value="C:mitochondrial inner membrane"/>
    <property type="evidence" value="ECO:0007669"/>
    <property type="project" value="UniProtKB-SubCell"/>
</dbReference>
<dbReference type="InterPro" id="IPR027387">
    <property type="entry name" value="Cytb/b6-like_sf"/>
</dbReference>
<protein>
    <recommendedName>
        <fullName evidence="4 20">Cytochrome b</fullName>
    </recommendedName>
</protein>
<dbReference type="PROSITE" id="PS51003">
    <property type="entry name" value="CYTB_CTER"/>
    <property type="match status" value="1"/>
</dbReference>
<evidence type="ECO:0000256" key="19">
    <source>
        <dbReference type="PIRSR" id="PIRSR038885-2"/>
    </source>
</evidence>
<dbReference type="Pfam" id="PF00032">
    <property type="entry name" value="Cytochrom_B_C"/>
    <property type="match status" value="1"/>
</dbReference>
<evidence type="ECO:0000256" key="8">
    <source>
        <dbReference type="ARBA" id="ARBA00022692"/>
    </source>
</evidence>
<dbReference type="SUPFAM" id="SSF81342">
    <property type="entry name" value="Transmembrane di-heme cytochromes"/>
    <property type="match status" value="1"/>
</dbReference>
<dbReference type="CDD" id="cd00290">
    <property type="entry name" value="cytochrome_b_C"/>
    <property type="match status" value="1"/>
</dbReference>